<dbReference type="SUPFAM" id="SSF111331">
    <property type="entry name" value="NAD kinase/diacylglycerol kinase-like"/>
    <property type="match status" value="1"/>
</dbReference>
<protein>
    <submittedName>
        <fullName evidence="13">YegS/Rv2252/BmrU family lipid kinase</fullName>
    </submittedName>
</protein>
<name>A0A420DX74_9FLAO</name>
<sequence>MTEFKAWFVIINPTSGNGSCRKKWPCIKKFLEQHNFDFDFAFTQYENHSVELVHKAINKGVLNLISIGGDGTLHNIVNGIMTQNKVSSSLINVGVIPIGTGNDWVKTHSIPKRVNQAIQLIKKGKTKLQDVGKIEFLNDDKPAIYFNNLAGVGFDGYVVSKVEKYKRFGALAYLTGTLLGLSSFKNFKSKVVINSKIEASKSLMVLVGLCNYSGGGMQLTESPNAFDGLFDISIAKDFKTFDILKNVAKLFNGKIVNFKKVNTFKSQVVTIEIKQDHLPFIQADGELIGKGGFTASVIPKAFSFYL</sequence>
<dbReference type="InterPro" id="IPR050187">
    <property type="entry name" value="Lipid_Phosphate_FormReg"/>
</dbReference>
<evidence type="ECO:0000256" key="5">
    <source>
        <dbReference type="ARBA" id="ARBA00022741"/>
    </source>
</evidence>
<evidence type="ECO:0000259" key="12">
    <source>
        <dbReference type="PROSITE" id="PS50146"/>
    </source>
</evidence>
<feature type="domain" description="DAGKc" evidence="12">
    <location>
        <begin position="2"/>
        <end position="138"/>
    </location>
</feature>
<evidence type="ECO:0000313" key="14">
    <source>
        <dbReference type="Proteomes" id="UP000284892"/>
    </source>
</evidence>
<evidence type="ECO:0000256" key="11">
    <source>
        <dbReference type="ARBA" id="ARBA00023264"/>
    </source>
</evidence>
<evidence type="ECO:0000313" key="13">
    <source>
        <dbReference type="EMBL" id="RKE98813.1"/>
    </source>
</evidence>
<keyword evidence="2" id="KW-0444">Lipid biosynthesis</keyword>
<dbReference type="InterPro" id="IPR016064">
    <property type="entry name" value="NAD/diacylglycerol_kinase_sf"/>
</dbReference>
<dbReference type="EMBL" id="RAQJ01000001">
    <property type="protein sequence ID" value="RKE98813.1"/>
    <property type="molecule type" value="Genomic_DNA"/>
</dbReference>
<dbReference type="GO" id="GO:0005886">
    <property type="term" value="C:plasma membrane"/>
    <property type="evidence" value="ECO:0007669"/>
    <property type="project" value="TreeGrafter"/>
</dbReference>
<dbReference type="OrthoDB" id="9786026at2"/>
<dbReference type="Pfam" id="PF19279">
    <property type="entry name" value="YegS_C"/>
    <property type="match status" value="1"/>
</dbReference>
<keyword evidence="4" id="KW-0479">Metal-binding</keyword>
<keyword evidence="8" id="KW-0460">Magnesium</keyword>
<evidence type="ECO:0000256" key="1">
    <source>
        <dbReference type="ARBA" id="ARBA00001946"/>
    </source>
</evidence>
<organism evidence="13 14">
    <name type="scientific">Ichthyenterobacterium magnum</name>
    <dbReference type="NCBI Taxonomy" id="1230530"/>
    <lineage>
        <taxon>Bacteria</taxon>
        <taxon>Pseudomonadati</taxon>
        <taxon>Bacteroidota</taxon>
        <taxon>Flavobacteriia</taxon>
        <taxon>Flavobacteriales</taxon>
        <taxon>Flavobacteriaceae</taxon>
        <taxon>Ichthyenterobacterium</taxon>
    </lineage>
</organism>
<dbReference type="PANTHER" id="PTHR12358:SF106">
    <property type="entry name" value="LIPID KINASE YEGS"/>
    <property type="match status" value="1"/>
</dbReference>
<evidence type="ECO:0000256" key="2">
    <source>
        <dbReference type="ARBA" id="ARBA00022516"/>
    </source>
</evidence>
<dbReference type="InterPro" id="IPR017438">
    <property type="entry name" value="ATP-NAD_kinase_N"/>
</dbReference>
<dbReference type="Gene3D" id="3.40.50.10330">
    <property type="entry name" value="Probable inorganic polyphosphate/atp-NAD kinase, domain 1"/>
    <property type="match status" value="1"/>
</dbReference>
<keyword evidence="10" id="KW-0594">Phospholipid biosynthesis</keyword>
<keyword evidence="6 13" id="KW-0418">Kinase</keyword>
<dbReference type="InterPro" id="IPR001206">
    <property type="entry name" value="Diacylglycerol_kinase_cat_dom"/>
</dbReference>
<dbReference type="SMART" id="SM00046">
    <property type="entry name" value="DAGKc"/>
    <property type="match status" value="1"/>
</dbReference>
<keyword evidence="7" id="KW-0067">ATP-binding</keyword>
<dbReference type="GO" id="GO:0046872">
    <property type="term" value="F:metal ion binding"/>
    <property type="evidence" value="ECO:0007669"/>
    <property type="project" value="UniProtKB-KW"/>
</dbReference>
<evidence type="ECO:0000256" key="4">
    <source>
        <dbReference type="ARBA" id="ARBA00022723"/>
    </source>
</evidence>
<keyword evidence="3" id="KW-0808">Transferase</keyword>
<evidence type="ECO:0000256" key="7">
    <source>
        <dbReference type="ARBA" id="ARBA00022840"/>
    </source>
</evidence>
<keyword evidence="5" id="KW-0547">Nucleotide-binding</keyword>
<dbReference type="InterPro" id="IPR045540">
    <property type="entry name" value="YegS/DAGK_C"/>
</dbReference>
<dbReference type="GO" id="GO:0005524">
    <property type="term" value="F:ATP binding"/>
    <property type="evidence" value="ECO:0007669"/>
    <property type="project" value="UniProtKB-KW"/>
</dbReference>
<dbReference type="InterPro" id="IPR005218">
    <property type="entry name" value="Diacylglycerol/lipid_kinase"/>
</dbReference>
<dbReference type="AlphaFoldDB" id="A0A420DX74"/>
<accession>A0A420DX74</accession>
<evidence type="ECO:0000256" key="9">
    <source>
        <dbReference type="ARBA" id="ARBA00023098"/>
    </source>
</evidence>
<dbReference type="Pfam" id="PF00781">
    <property type="entry name" value="DAGK_cat"/>
    <property type="match status" value="1"/>
</dbReference>
<dbReference type="NCBIfam" id="TIGR00147">
    <property type="entry name" value="YegS/Rv2252/BmrU family lipid kinase"/>
    <property type="match status" value="1"/>
</dbReference>
<reference evidence="13 14" key="1">
    <citation type="submission" date="2018-09" db="EMBL/GenBank/DDBJ databases">
        <title>Genomic Encyclopedia of Archaeal and Bacterial Type Strains, Phase II (KMG-II): from individual species to whole genera.</title>
        <authorList>
            <person name="Goeker M."/>
        </authorList>
    </citation>
    <scope>NUCLEOTIDE SEQUENCE [LARGE SCALE GENOMIC DNA]</scope>
    <source>
        <strain evidence="13 14">DSM 26283</strain>
    </source>
</reference>
<keyword evidence="14" id="KW-1185">Reference proteome</keyword>
<dbReference type="GO" id="GO:0016301">
    <property type="term" value="F:kinase activity"/>
    <property type="evidence" value="ECO:0007669"/>
    <property type="project" value="UniProtKB-KW"/>
</dbReference>
<dbReference type="PROSITE" id="PS50146">
    <property type="entry name" value="DAGK"/>
    <property type="match status" value="1"/>
</dbReference>
<evidence type="ECO:0000256" key="8">
    <source>
        <dbReference type="ARBA" id="ARBA00022842"/>
    </source>
</evidence>
<dbReference type="PANTHER" id="PTHR12358">
    <property type="entry name" value="SPHINGOSINE KINASE"/>
    <property type="match status" value="1"/>
</dbReference>
<comment type="cofactor">
    <cofactor evidence="1">
        <name>Mg(2+)</name>
        <dbReference type="ChEBI" id="CHEBI:18420"/>
    </cofactor>
</comment>
<dbReference type="RefSeq" id="WP_120200001.1">
    <property type="nucleotide sequence ID" value="NZ_RAQJ01000001.1"/>
</dbReference>
<dbReference type="Proteomes" id="UP000284892">
    <property type="component" value="Unassembled WGS sequence"/>
</dbReference>
<evidence type="ECO:0000256" key="3">
    <source>
        <dbReference type="ARBA" id="ARBA00022679"/>
    </source>
</evidence>
<proteinExistence type="predicted"/>
<keyword evidence="11" id="KW-1208">Phospholipid metabolism</keyword>
<gene>
    <name evidence="13" type="ORF">BXY80_0908</name>
</gene>
<evidence type="ECO:0000256" key="10">
    <source>
        <dbReference type="ARBA" id="ARBA00023209"/>
    </source>
</evidence>
<evidence type="ECO:0000256" key="6">
    <source>
        <dbReference type="ARBA" id="ARBA00022777"/>
    </source>
</evidence>
<keyword evidence="9" id="KW-0443">Lipid metabolism</keyword>
<dbReference type="Gene3D" id="2.60.200.40">
    <property type="match status" value="1"/>
</dbReference>
<dbReference type="GO" id="GO:0008654">
    <property type="term" value="P:phospholipid biosynthetic process"/>
    <property type="evidence" value="ECO:0007669"/>
    <property type="project" value="UniProtKB-KW"/>
</dbReference>
<comment type="caution">
    <text evidence="13">The sequence shown here is derived from an EMBL/GenBank/DDBJ whole genome shotgun (WGS) entry which is preliminary data.</text>
</comment>